<keyword evidence="3" id="KW-1185">Reference proteome</keyword>
<dbReference type="InterPro" id="IPR040410">
    <property type="entry name" value="UPF0658_Golgi"/>
</dbReference>
<feature type="transmembrane region" description="Helical" evidence="1">
    <location>
        <begin position="108"/>
        <end position="134"/>
    </location>
</feature>
<evidence type="ECO:0000256" key="1">
    <source>
        <dbReference type="SAM" id="Phobius"/>
    </source>
</evidence>
<gene>
    <name evidence="2" type="ORF">G6F64_011922</name>
</gene>
<keyword evidence="1" id="KW-0472">Membrane</keyword>
<feature type="transmembrane region" description="Helical" evidence="1">
    <location>
        <begin position="154"/>
        <end position="172"/>
    </location>
</feature>
<feature type="transmembrane region" description="Helical" evidence="1">
    <location>
        <begin position="245"/>
        <end position="273"/>
    </location>
</feature>
<organism evidence="2 3">
    <name type="scientific">Rhizopus oryzae</name>
    <name type="common">Mucormycosis agent</name>
    <name type="synonym">Rhizopus arrhizus var. delemar</name>
    <dbReference type="NCBI Taxonomy" id="64495"/>
    <lineage>
        <taxon>Eukaryota</taxon>
        <taxon>Fungi</taxon>
        <taxon>Fungi incertae sedis</taxon>
        <taxon>Mucoromycota</taxon>
        <taxon>Mucoromycotina</taxon>
        <taxon>Mucoromycetes</taxon>
        <taxon>Mucorales</taxon>
        <taxon>Mucorineae</taxon>
        <taxon>Rhizopodaceae</taxon>
        <taxon>Rhizopus</taxon>
    </lineage>
</organism>
<sequence>MVTIKKIKERVTETRWSKLYVSAGILQCMIVIGLQVSICYLNSSEADLLLPKNTNSNVLTSNSTEYIPQQAADRLDRIKWENIAFSSFQCWFIYMVFDATTYQNTAEILALAILNAACAILGALQVVDCIRWLRRLNQVGSPVGPLMIAEKLEVTLSAVLLVFAVIMSFLSFQMSKQFGWNIYKKIGADVRIQKGRNSLWKSIIQVIVTLLILPMLYFARTAGSTEKLFHFVLILYQTLQPQDHWYTWIVLVFIGVLLDIASSVLGLICMCHFNKGLKPFVQRGNRKGDLEENKKENWQIDED</sequence>
<accession>A0A9P6WYD5</accession>
<comment type="caution">
    <text evidence="2">The sequence shown here is derived from an EMBL/GenBank/DDBJ whole genome shotgun (WGS) entry which is preliminary data.</text>
</comment>
<dbReference type="EMBL" id="JAANQT010003201">
    <property type="protein sequence ID" value="KAG1301308.1"/>
    <property type="molecule type" value="Genomic_DNA"/>
</dbReference>
<dbReference type="Proteomes" id="UP000716291">
    <property type="component" value="Unassembled WGS sequence"/>
</dbReference>
<dbReference type="AlphaFoldDB" id="A0A9P6WYD5"/>
<dbReference type="OrthoDB" id="2448307at2759"/>
<dbReference type="PANTHER" id="PTHR34391:SF1">
    <property type="entry name" value="UPF0658 GOLGI APPARATUS MEMBRANE PROTEIN C1952.10C-RELATED"/>
    <property type="match status" value="1"/>
</dbReference>
<keyword evidence="1" id="KW-0812">Transmembrane</keyword>
<dbReference type="PANTHER" id="PTHR34391">
    <property type="entry name" value="UPF0658 GOLGI APPARATUS MEMBRANE PROTEIN C1952.10C-RELATED"/>
    <property type="match status" value="1"/>
</dbReference>
<keyword evidence="1" id="KW-1133">Transmembrane helix</keyword>
<name>A0A9P6WYD5_RHIOR</name>
<evidence type="ECO:0000313" key="3">
    <source>
        <dbReference type="Proteomes" id="UP000716291"/>
    </source>
</evidence>
<proteinExistence type="predicted"/>
<dbReference type="GO" id="GO:0005794">
    <property type="term" value="C:Golgi apparatus"/>
    <property type="evidence" value="ECO:0007669"/>
    <property type="project" value="TreeGrafter"/>
</dbReference>
<evidence type="ECO:0000313" key="2">
    <source>
        <dbReference type="EMBL" id="KAG1301308.1"/>
    </source>
</evidence>
<reference evidence="2" key="1">
    <citation type="journal article" date="2020" name="Microb. Genom.">
        <title>Genetic diversity of clinical and environmental Mucorales isolates obtained from an investigation of mucormycosis cases among solid organ transplant recipients.</title>
        <authorList>
            <person name="Nguyen M.H."/>
            <person name="Kaul D."/>
            <person name="Muto C."/>
            <person name="Cheng S.J."/>
            <person name="Richter R.A."/>
            <person name="Bruno V.M."/>
            <person name="Liu G."/>
            <person name="Beyhan S."/>
            <person name="Sundermann A.J."/>
            <person name="Mounaud S."/>
            <person name="Pasculle A.W."/>
            <person name="Nierman W.C."/>
            <person name="Driscoll E."/>
            <person name="Cumbie R."/>
            <person name="Clancy C.J."/>
            <person name="Dupont C.L."/>
        </authorList>
    </citation>
    <scope>NUCLEOTIDE SEQUENCE</scope>
    <source>
        <strain evidence="2">GL11</strain>
    </source>
</reference>
<feature type="transmembrane region" description="Helical" evidence="1">
    <location>
        <begin position="199"/>
        <end position="219"/>
    </location>
</feature>
<protein>
    <submittedName>
        <fullName evidence="2">Uncharacterized protein</fullName>
    </submittedName>
</protein>